<evidence type="ECO:0000313" key="7">
    <source>
        <dbReference type="EMBL" id="OTM81145.1"/>
    </source>
</evidence>
<evidence type="ECO:0000313" key="12">
    <source>
        <dbReference type="Proteomes" id="UP000269597"/>
    </source>
</evidence>
<dbReference type="EMBL" id="RFBY01000108">
    <property type="protein sequence ID" value="RSP69291.1"/>
    <property type="molecule type" value="Genomic_DNA"/>
</dbReference>
<evidence type="ECO:0000313" key="10">
    <source>
        <dbReference type="Proteomes" id="UP000066661"/>
    </source>
</evidence>
<reference evidence="3 9" key="1">
    <citation type="submission" date="2015-10" db="EMBL/GenBank/DDBJ databases">
        <title>The utility of whole genome sequencing in characterizing Acinetobacter epidemiology and analyzing hospital outbreaks.</title>
        <authorList>
            <person name="Ozer E.A."/>
            <person name="Fitzpatrick M.A."/>
            <person name="Hauser A.R."/>
        </authorList>
    </citation>
    <scope>NUCLEOTIDE SEQUENCE [LARGE SCALE GENOMIC DNA]</scope>
    <source>
        <strain evidence="3 9">ABBL059</strain>
    </source>
</reference>
<dbReference type="Proteomes" id="UP000066661">
    <property type="component" value="Chromosome I"/>
</dbReference>
<evidence type="ECO:0000313" key="14">
    <source>
        <dbReference type="Proteomes" id="UP001174156"/>
    </source>
</evidence>
<evidence type="ECO:0000313" key="3">
    <source>
        <dbReference type="EMBL" id="KQD18085.1"/>
    </source>
</evidence>
<evidence type="ECO:0000313" key="2">
    <source>
        <dbReference type="EMBL" id="CUW35934.1"/>
    </source>
</evidence>
<dbReference type="EMBL" id="LN997846">
    <property type="protein sequence ID" value="CUW35934.1"/>
    <property type="molecule type" value="Genomic_DNA"/>
</dbReference>
<reference evidence="5" key="10">
    <citation type="submission" date="2024-01" db="EMBL/GenBank/DDBJ databases">
        <authorList>
            <person name="Macesic N."/>
        </authorList>
    </citation>
    <scope>NUCLEOTIDE SEQUENCE</scope>
    <source>
        <strain evidence="5">CPO519</strain>
    </source>
</reference>
<reference evidence="2 10" key="2">
    <citation type="submission" date="2015-12" db="EMBL/GenBank/DDBJ databases">
        <authorList>
            <person name="Wibberg D."/>
        </authorList>
    </citation>
    <scope>NUCLEOTIDE SEQUENCE [LARGE SCALE GENOMIC DNA]</scope>
    <source>
        <strain evidence="2">R2091</strain>
    </source>
</reference>
<reference evidence="5 14" key="8">
    <citation type="journal article" date="2023" name="Nat. Commun.">
        <title>Genomic dissection of endemic carbapenem resistance reveals metallo-beta-lactamase dissemination through clonal, plasmid and integron transfer.</title>
        <authorList>
            <person name="Macesic N."/>
            <person name="Hawkey J."/>
            <person name="Vezina B."/>
            <person name="Wisniewski J.A."/>
            <person name="Cottingham H."/>
            <person name="Blakeway L.V."/>
            <person name="Harshegyi T."/>
            <person name="Pragastis K."/>
            <person name="Badoordeen G.Z."/>
            <person name="Dennison A."/>
            <person name="Spelman D.W."/>
            <person name="Jenney A.W.J."/>
            <person name="Peleg A.Y."/>
        </authorList>
    </citation>
    <scope>NUCLEOTIDE SEQUENCE [LARGE SCALE GENOMIC DNA]</scope>
    <source>
        <strain evidence="5 14">CPO519</strain>
    </source>
</reference>
<dbReference type="Proteomes" id="UP000051322">
    <property type="component" value="Unassembled WGS sequence"/>
</dbReference>
<organism evidence="7 11">
    <name type="scientific">Acinetobacter baumannii</name>
    <dbReference type="NCBI Taxonomy" id="470"/>
    <lineage>
        <taxon>Bacteria</taxon>
        <taxon>Pseudomonadati</taxon>
        <taxon>Pseudomonadota</taxon>
        <taxon>Gammaproteobacteria</taxon>
        <taxon>Moraxellales</taxon>
        <taxon>Moraxellaceae</taxon>
        <taxon>Acinetobacter</taxon>
        <taxon>Acinetobacter calcoaceticus/baumannii complex</taxon>
    </lineage>
</organism>
<dbReference type="EMBL" id="LLFE01000070">
    <property type="protein sequence ID" value="KQD18085.1"/>
    <property type="molecule type" value="Genomic_DNA"/>
</dbReference>
<proteinExistence type="predicted"/>
<reference evidence="7" key="5">
    <citation type="submission" date="2017-05" db="EMBL/GenBank/DDBJ databases">
        <authorList>
            <person name="Song R."/>
            <person name="Chenine A.L."/>
            <person name="Ruprecht R.M."/>
        </authorList>
    </citation>
    <scope>NUCLEOTIDE SEQUENCE [LARGE SCALE GENOMIC DNA]</scope>
    <source>
        <strain evidence="7">PR350</strain>
    </source>
</reference>
<protein>
    <submittedName>
        <fullName evidence="7">Uncharacterized protein</fullName>
    </submittedName>
</protein>
<evidence type="ECO:0000313" key="8">
    <source>
        <dbReference type="EMBL" id="RSP69291.1"/>
    </source>
</evidence>
<evidence type="ECO:0000313" key="5">
    <source>
        <dbReference type="EMBL" id="MEC5496990.1"/>
    </source>
</evidence>
<dbReference type="Proteomes" id="UP001174156">
    <property type="component" value="Unassembled WGS sequence"/>
</dbReference>
<gene>
    <name evidence="2" type="ORF">ABR2091_2537</name>
    <name evidence="3" type="ORF">APD06_02325</name>
    <name evidence="7" type="ORF">B9X95_17200</name>
    <name evidence="8" type="ORF">EA722_18415</name>
    <name evidence="6" type="ORF">GSE42_12420</name>
    <name evidence="5" type="ORF">P9867_011050</name>
    <name evidence="4" type="ORF">P9867_09675</name>
</gene>
<reference evidence="4" key="9">
    <citation type="submission" date="2023-01" db="EMBL/GenBank/DDBJ databases">
        <title>Genomic dissection of endemic carbapenem resistance: metallo-beta-lactamase gene dissemination through clonal, plasmid and integron transfer pathways.</title>
        <authorList>
            <person name="Macesic N."/>
        </authorList>
    </citation>
    <scope>NUCLEOTIDE SEQUENCE</scope>
    <source>
        <strain evidence="4">CPO519</strain>
    </source>
</reference>
<evidence type="ECO:0000313" key="6">
    <source>
        <dbReference type="EMBL" id="MYM78731.1"/>
    </source>
</evidence>
<evidence type="ECO:0000313" key="11">
    <source>
        <dbReference type="Proteomes" id="UP000194699"/>
    </source>
</evidence>
<feature type="compositionally biased region" description="Low complexity" evidence="1">
    <location>
        <begin position="58"/>
        <end position="68"/>
    </location>
</feature>
<dbReference type="EMBL" id="NGEL01000170">
    <property type="protein sequence ID" value="OTM81145.1"/>
    <property type="molecule type" value="Genomic_DNA"/>
</dbReference>
<dbReference type="Proteomes" id="UP000269597">
    <property type="component" value="Unassembled WGS sequence"/>
</dbReference>
<accession>A0A0G4QS93</accession>
<dbReference type="AlphaFoldDB" id="A0A0G4QS93"/>
<evidence type="ECO:0000313" key="13">
    <source>
        <dbReference type="Proteomes" id="UP000480763"/>
    </source>
</evidence>
<feature type="region of interest" description="Disordered" evidence="1">
    <location>
        <begin position="31"/>
        <end position="77"/>
    </location>
</feature>
<dbReference type="Proteomes" id="UP000194699">
    <property type="component" value="Unassembled WGS sequence"/>
</dbReference>
<reference evidence="6" key="7">
    <citation type="submission" date="2019-12" db="EMBL/GenBank/DDBJ databases">
        <authorList>
            <person name="Nguyen S.-T."/>
        </authorList>
    </citation>
    <scope>NUCLEOTIDE SEQUENCE</scope>
    <source>
        <strain evidence="6">DMS06669</strain>
    </source>
</reference>
<feature type="compositionally biased region" description="Polar residues" evidence="1">
    <location>
        <begin position="34"/>
        <end position="57"/>
    </location>
</feature>
<sequence>MAIGIPYADAINLPLHIAMAFLGATRPLPRQVESVPSETPQAPPKSSVTTHTQTNGNSSTVTKTYVTSVRKHSKLKG</sequence>
<reference evidence="11" key="4">
    <citation type="submission" date="2017-05" db="EMBL/GenBank/DDBJ databases">
        <authorList>
            <person name="Kreiswirth B."/>
            <person name="Manca C."/>
            <person name="Chen L."/>
            <person name="Evans S."/>
            <person name="Fowler V."/>
            <person name="Patel R."/>
            <person name="Chambers H."/>
            <person name="Bonomo R."/>
            <person name="Paul V."/>
            <person name="Sankar J."/>
            <person name="Gaind R."/>
            <person name="Ray P."/>
            <person name="Gautam V."/>
            <person name="Biswal M."/>
            <person name="Datta S."/>
            <person name="Walia K."/>
            <person name="Adams M."/>
            <person name="Nelson K."/>
            <person name="Sutton G."/>
            <person name="Fouts D."/>
            <person name="Hujer K."/>
            <person name="Hujer A."/>
        </authorList>
    </citation>
    <scope>NUCLEOTIDE SEQUENCE [LARGE SCALE GENOMIC DNA]</scope>
    <source>
        <strain evidence="11">PR350</strain>
    </source>
</reference>
<evidence type="ECO:0000313" key="9">
    <source>
        <dbReference type="Proteomes" id="UP000051322"/>
    </source>
</evidence>
<dbReference type="EMBL" id="WWCH01000001">
    <property type="protein sequence ID" value="MYM78731.1"/>
    <property type="molecule type" value="Genomic_DNA"/>
</dbReference>
<dbReference type="Proteomes" id="UP000480763">
    <property type="component" value="Unassembled WGS sequence"/>
</dbReference>
<evidence type="ECO:0000256" key="1">
    <source>
        <dbReference type="SAM" id="MobiDB-lite"/>
    </source>
</evidence>
<dbReference type="RefSeq" id="WP_024436600.1">
    <property type="nucleotide sequence ID" value="NZ_CAKNBW010000008.1"/>
</dbReference>
<evidence type="ECO:0000313" key="4">
    <source>
        <dbReference type="EMBL" id="MDK4881962.1"/>
    </source>
</evidence>
<name>A0A0G4QS93_ACIBA</name>
<reference evidence="6 13" key="3">
    <citation type="journal article" date="2017" name="Ann. Clin. Microbiol. Antimicrob.">
        <title>New eight genes identified at the clinical multidrug-resistant Acinetobacter baumannii DMS06669 strain in a Vietnam hospital.</title>
        <authorList>
            <person name="Si-Tuan N."/>
            <person name="Ngoc H.M."/>
            <person name="Hang P.T.T."/>
            <person name="Nguyen C."/>
            <person name="Van P.H."/>
            <person name="Huong N.T."/>
        </authorList>
    </citation>
    <scope>NUCLEOTIDE SEQUENCE [LARGE SCALE GENOMIC DNA]</scope>
    <source>
        <strain evidence="6 13">DMS06669</strain>
    </source>
</reference>
<dbReference type="EMBL" id="JARTMM010000031">
    <property type="protein sequence ID" value="MDK4881962.1"/>
    <property type="molecule type" value="Genomic_DNA"/>
</dbReference>
<dbReference type="EMBL" id="JARTMM020000001">
    <property type="protein sequence ID" value="MEC5496990.1"/>
    <property type="molecule type" value="Genomic_DNA"/>
</dbReference>
<reference evidence="8 12" key="6">
    <citation type="submission" date="2018-10" db="EMBL/GenBank/DDBJ databases">
        <title>GWAS and RNA-Seq identify cryptic mechanisms of antimicrobial resistance in Acinetobacter baumannii.</title>
        <authorList>
            <person name="Sahl J.W."/>
        </authorList>
    </citation>
    <scope>NUCLEOTIDE SEQUENCE [LARGE SCALE GENOMIC DNA]</scope>
    <source>
        <strain evidence="8 12">TG31299</strain>
    </source>
</reference>